<dbReference type="PANTHER" id="PTHR48043:SF159">
    <property type="entry name" value="EG:EG0003.4 PROTEIN-RELATED"/>
    <property type="match status" value="1"/>
</dbReference>
<dbReference type="PANTHER" id="PTHR48043">
    <property type="entry name" value="EG:EG0003.4 PROTEIN-RELATED"/>
    <property type="match status" value="1"/>
</dbReference>
<dbReference type="GeneID" id="117642630"/>
<dbReference type="InterPro" id="IPR050271">
    <property type="entry name" value="UDP-glycosyltransferase"/>
</dbReference>
<evidence type="ECO:0000313" key="6">
    <source>
        <dbReference type="Proteomes" id="UP000515158"/>
    </source>
</evidence>
<keyword evidence="4" id="KW-0472">Membrane</keyword>
<dbReference type="SUPFAM" id="SSF53756">
    <property type="entry name" value="UDP-Glycosyltransferase/glycogen phosphorylase"/>
    <property type="match status" value="1"/>
</dbReference>
<dbReference type="Pfam" id="PF00201">
    <property type="entry name" value="UDPGT"/>
    <property type="match status" value="1"/>
</dbReference>
<keyword evidence="2" id="KW-0328">Glycosyltransferase</keyword>
<feature type="transmembrane region" description="Helical" evidence="4">
    <location>
        <begin position="478"/>
        <end position="498"/>
    </location>
</feature>
<proteinExistence type="inferred from homology"/>
<gene>
    <name evidence="7" type="primary">LOC117642630</name>
</gene>
<protein>
    <submittedName>
        <fullName evidence="7">2-hydroxyacylsphingosine 1-beta-galactosyltransferase-like</fullName>
    </submittedName>
</protein>
<dbReference type="OrthoDB" id="5835829at2759"/>
<evidence type="ECO:0000256" key="1">
    <source>
        <dbReference type="ARBA" id="ARBA00009995"/>
    </source>
</evidence>
<dbReference type="GO" id="GO:0008194">
    <property type="term" value="F:UDP-glycosyltransferase activity"/>
    <property type="evidence" value="ECO:0007669"/>
    <property type="project" value="InterPro"/>
</dbReference>
<keyword evidence="6" id="KW-1185">Reference proteome</keyword>
<sequence length="521" mass="57830">MAASLLLAALLVPAAASLNVLLVSTMSSPSHSIWTHALASGLLGRGHRVTELVILAPAAAHPNRTSFVITAPTYSEEHGIDLEVTNVLDTWGEIAFIYGFTCESTRAALESQAFADLTRHLREDKPKFDLFVVDYALQETFIGLNTLIGRVPVVAFTAFNMPEDILQLMGSPFAASLLPYGGVGAHGGVPMTFAERAHNLYRWLAYKAYIHFFVRPAIERDLAKTFPGAPTLEELEKDVALSLVNTSPALHGGMPLVPAVVEVGGLQARPPQPLPRDLLDWVDERNAPHGFVLMSFGTNVKSSKLRKDRRDAMLRAFGRLKQRVLWKYETDDILDKLPPNVKVAKWLPQNDILGHPNIRCFVSHNGGLSTQEASFHGVPIVGVPFFADQIGYSHKIEKIGIGRRVHYQDITEDSFFETVSDVANNPRYRDNMKKVRQALRDQKETPLERAVWWMEYAARTGGAPNLRSPGLLLRWYELYMLDVLGAFLLAAGLGLWLLNRVVTSFIALLFPPPARVKTKLQ</sequence>
<evidence type="ECO:0000256" key="3">
    <source>
        <dbReference type="ARBA" id="ARBA00022679"/>
    </source>
</evidence>
<dbReference type="RefSeq" id="XP_034236904.1">
    <property type="nucleotide sequence ID" value="XM_034381013.1"/>
</dbReference>
<evidence type="ECO:0000313" key="7">
    <source>
        <dbReference type="RefSeq" id="XP_034236904.1"/>
    </source>
</evidence>
<dbReference type="CDD" id="cd03784">
    <property type="entry name" value="GT1_Gtf-like"/>
    <property type="match status" value="1"/>
</dbReference>
<evidence type="ECO:0000256" key="2">
    <source>
        <dbReference type="ARBA" id="ARBA00022676"/>
    </source>
</evidence>
<dbReference type="KEGG" id="tpal:117642630"/>
<organism evidence="7">
    <name type="scientific">Thrips palmi</name>
    <name type="common">Melon thrips</name>
    <dbReference type="NCBI Taxonomy" id="161013"/>
    <lineage>
        <taxon>Eukaryota</taxon>
        <taxon>Metazoa</taxon>
        <taxon>Ecdysozoa</taxon>
        <taxon>Arthropoda</taxon>
        <taxon>Hexapoda</taxon>
        <taxon>Insecta</taxon>
        <taxon>Pterygota</taxon>
        <taxon>Neoptera</taxon>
        <taxon>Paraneoptera</taxon>
        <taxon>Thysanoptera</taxon>
        <taxon>Terebrantia</taxon>
        <taxon>Thripoidea</taxon>
        <taxon>Thripidae</taxon>
        <taxon>Thrips</taxon>
    </lineage>
</organism>
<dbReference type="AlphaFoldDB" id="A0A6P8ZKD3"/>
<dbReference type="Proteomes" id="UP000515158">
    <property type="component" value="Unplaced"/>
</dbReference>
<feature type="chain" id="PRO_5027717541" evidence="5">
    <location>
        <begin position="18"/>
        <end position="521"/>
    </location>
</feature>
<feature type="signal peptide" evidence="5">
    <location>
        <begin position="1"/>
        <end position="17"/>
    </location>
</feature>
<dbReference type="Gene3D" id="3.40.50.2000">
    <property type="entry name" value="Glycogen Phosphorylase B"/>
    <property type="match status" value="1"/>
</dbReference>
<dbReference type="InParanoid" id="A0A6P8ZKD3"/>
<accession>A0A6P8ZKD3</accession>
<dbReference type="InterPro" id="IPR002213">
    <property type="entry name" value="UDP_glucos_trans"/>
</dbReference>
<comment type="similarity">
    <text evidence="1">Belongs to the UDP-glycosyltransferase family.</text>
</comment>
<evidence type="ECO:0000256" key="5">
    <source>
        <dbReference type="SAM" id="SignalP"/>
    </source>
</evidence>
<keyword evidence="4" id="KW-1133">Transmembrane helix</keyword>
<reference evidence="7" key="1">
    <citation type="submission" date="2025-08" db="UniProtKB">
        <authorList>
            <consortium name="RefSeq"/>
        </authorList>
    </citation>
    <scope>IDENTIFICATION</scope>
    <source>
        <tissue evidence="7">Total insect</tissue>
    </source>
</reference>
<dbReference type="FunFam" id="3.40.50.2000:FF:000021">
    <property type="entry name" value="UDP-glucuronosyltransferase"/>
    <property type="match status" value="1"/>
</dbReference>
<keyword evidence="3" id="KW-0808">Transferase</keyword>
<name>A0A6P8ZKD3_THRPL</name>
<keyword evidence="5" id="KW-0732">Signal</keyword>
<keyword evidence="4" id="KW-0812">Transmembrane</keyword>
<evidence type="ECO:0000256" key="4">
    <source>
        <dbReference type="SAM" id="Phobius"/>
    </source>
</evidence>